<dbReference type="InterPro" id="IPR040389">
    <property type="entry name" value="SMR"/>
</dbReference>
<protein>
    <submittedName>
        <fullName evidence="4">Cyclin-dependent protein kinase inhibitor SMR3</fullName>
    </submittedName>
</protein>
<comment type="caution">
    <text evidence="4">The sequence shown here is derived from an EMBL/GenBank/DDBJ whole genome shotgun (WGS) entry which is preliminary data.</text>
</comment>
<feature type="transmembrane region" description="Helical" evidence="3">
    <location>
        <begin position="12"/>
        <end position="37"/>
    </location>
</feature>
<evidence type="ECO:0000256" key="1">
    <source>
        <dbReference type="ARBA" id="ARBA00023013"/>
    </source>
</evidence>
<dbReference type="PANTHER" id="PTHR33142">
    <property type="entry name" value="CYCLIN-DEPENDENT PROTEIN KINASE INHIBITOR SMR13"/>
    <property type="match status" value="1"/>
</dbReference>
<dbReference type="AlphaFoldDB" id="A0AAV9C7L9"/>
<keyword evidence="3" id="KW-0472">Membrane</keyword>
<sequence>MYPTIYIILDNIIFFVTPQFAFLFFLLLLSFMSELVLELPELVLRRAPTDGGGCDGEDGCRTPTSVEHRIAEVRSCPKAPRKRRRVAPSCKRRLTELEFFRVEPGEIESLFLNLGESEKKKKKVVEIELKD</sequence>
<dbReference type="Proteomes" id="UP001180020">
    <property type="component" value="Unassembled WGS sequence"/>
</dbReference>
<dbReference type="GO" id="GO:0032875">
    <property type="term" value="P:regulation of DNA endoreduplication"/>
    <property type="evidence" value="ECO:0007669"/>
    <property type="project" value="InterPro"/>
</dbReference>
<evidence type="ECO:0000313" key="5">
    <source>
        <dbReference type="Proteomes" id="UP001180020"/>
    </source>
</evidence>
<dbReference type="GO" id="GO:0004860">
    <property type="term" value="F:protein kinase inhibitor activity"/>
    <property type="evidence" value="ECO:0007669"/>
    <property type="project" value="UniProtKB-KW"/>
</dbReference>
<keyword evidence="2" id="KW-0131">Cell cycle</keyword>
<evidence type="ECO:0000256" key="3">
    <source>
        <dbReference type="SAM" id="Phobius"/>
    </source>
</evidence>
<evidence type="ECO:0000313" key="4">
    <source>
        <dbReference type="EMBL" id="KAK1284735.1"/>
    </source>
</evidence>
<proteinExistence type="predicted"/>
<dbReference type="PANTHER" id="PTHR33142:SF89">
    <property type="entry name" value="CYCLIN-DEPENDENT PROTEIN KINASE INHIBITOR SMR2"/>
    <property type="match status" value="1"/>
</dbReference>
<organism evidence="4 5">
    <name type="scientific">Acorus calamus</name>
    <name type="common">Sweet flag</name>
    <dbReference type="NCBI Taxonomy" id="4465"/>
    <lineage>
        <taxon>Eukaryota</taxon>
        <taxon>Viridiplantae</taxon>
        <taxon>Streptophyta</taxon>
        <taxon>Embryophyta</taxon>
        <taxon>Tracheophyta</taxon>
        <taxon>Spermatophyta</taxon>
        <taxon>Magnoliopsida</taxon>
        <taxon>Liliopsida</taxon>
        <taxon>Acoraceae</taxon>
        <taxon>Acorus</taxon>
    </lineage>
</organism>
<keyword evidence="5" id="KW-1185">Reference proteome</keyword>
<gene>
    <name evidence="4" type="primary">SMR3</name>
    <name evidence="4" type="ORF">QJS10_CPB21g00293</name>
</gene>
<reference evidence="4" key="1">
    <citation type="journal article" date="2023" name="Nat. Commun.">
        <title>Diploid and tetraploid genomes of Acorus and the evolution of monocots.</title>
        <authorList>
            <person name="Ma L."/>
            <person name="Liu K.W."/>
            <person name="Li Z."/>
            <person name="Hsiao Y.Y."/>
            <person name="Qi Y."/>
            <person name="Fu T."/>
            <person name="Tang G.D."/>
            <person name="Zhang D."/>
            <person name="Sun W.H."/>
            <person name="Liu D.K."/>
            <person name="Li Y."/>
            <person name="Chen G.Z."/>
            <person name="Liu X.D."/>
            <person name="Liao X.Y."/>
            <person name="Jiang Y.T."/>
            <person name="Yu X."/>
            <person name="Hao Y."/>
            <person name="Huang J."/>
            <person name="Zhao X.W."/>
            <person name="Ke S."/>
            <person name="Chen Y.Y."/>
            <person name="Wu W.L."/>
            <person name="Hsu J.L."/>
            <person name="Lin Y.F."/>
            <person name="Huang M.D."/>
            <person name="Li C.Y."/>
            <person name="Huang L."/>
            <person name="Wang Z.W."/>
            <person name="Zhao X."/>
            <person name="Zhong W.Y."/>
            <person name="Peng D.H."/>
            <person name="Ahmad S."/>
            <person name="Lan S."/>
            <person name="Zhang J.S."/>
            <person name="Tsai W.C."/>
            <person name="Van de Peer Y."/>
            <person name="Liu Z.J."/>
        </authorList>
    </citation>
    <scope>NUCLEOTIDE SEQUENCE</scope>
    <source>
        <strain evidence="4">CP</strain>
    </source>
</reference>
<dbReference type="EMBL" id="JAUJYO010000021">
    <property type="protein sequence ID" value="KAK1284735.1"/>
    <property type="molecule type" value="Genomic_DNA"/>
</dbReference>
<keyword evidence="3" id="KW-1133">Transmembrane helix</keyword>
<name>A0AAV9C7L9_ACOCL</name>
<evidence type="ECO:0000256" key="2">
    <source>
        <dbReference type="ARBA" id="ARBA00023306"/>
    </source>
</evidence>
<accession>A0AAV9C7L9</accession>
<keyword evidence="3" id="KW-0812">Transmembrane</keyword>
<keyword evidence="1 4" id="KW-0649">Protein kinase inhibitor</keyword>
<reference evidence="4" key="2">
    <citation type="submission" date="2023-06" db="EMBL/GenBank/DDBJ databases">
        <authorList>
            <person name="Ma L."/>
            <person name="Liu K.-W."/>
            <person name="Li Z."/>
            <person name="Hsiao Y.-Y."/>
            <person name="Qi Y."/>
            <person name="Fu T."/>
            <person name="Tang G."/>
            <person name="Zhang D."/>
            <person name="Sun W.-H."/>
            <person name="Liu D.-K."/>
            <person name="Li Y."/>
            <person name="Chen G.-Z."/>
            <person name="Liu X.-D."/>
            <person name="Liao X.-Y."/>
            <person name="Jiang Y.-T."/>
            <person name="Yu X."/>
            <person name="Hao Y."/>
            <person name="Huang J."/>
            <person name="Zhao X.-W."/>
            <person name="Ke S."/>
            <person name="Chen Y.-Y."/>
            <person name="Wu W.-L."/>
            <person name="Hsu J.-L."/>
            <person name="Lin Y.-F."/>
            <person name="Huang M.-D."/>
            <person name="Li C.-Y."/>
            <person name="Huang L."/>
            <person name="Wang Z.-W."/>
            <person name="Zhao X."/>
            <person name="Zhong W.-Y."/>
            <person name="Peng D.-H."/>
            <person name="Ahmad S."/>
            <person name="Lan S."/>
            <person name="Zhang J.-S."/>
            <person name="Tsai W.-C."/>
            <person name="Van De Peer Y."/>
            <person name="Liu Z.-J."/>
        </authorList>
    </citation>
    <scope>NUCLEOTIDE SEQUENCE</scope>
    <source>
        <strain evidence="4">CP</strain>
        <tissue evidence="4">Leaves</tissue>
    </source>
</reference>